<dbReference type="STRING" id="670052.PA27867_3620"/>
<sequence length="144" mass="15495">MVDPISPNVTLRRALAQYIHDQGMGVYKPTAPYVSGERGIYTTGNMPTVAGSDNALVLRSLASVSTGRADMLYRVQIESRIKGSGIDAENLAAGLNLILDQQQNTPPGLHIAWCSLYSYLPLSADSSGRNGGFQTFSFMGRRGL</sequence>
<dbReference type="Proteomes" id="UP000092582">
    <property type="component" value="Chromosome 1"/>
</dbReference>
<reference evidence="1 2" key="1">
    <citation type="submission" date="2016-06" db="EMBL/GenBank/DDBJ databases">
        <title>Genome sequencing of Cryobacterium arcticum PAMC 27867.</title>
        <authorList>
            <person name="Lee J."/>
            <person name="Kim O.-S."/>
        </authorList>
    </citation>
    <scope>NUCLEOTIDE SEQUENCE [LARGE SCALE GENOMIC DNA]</scope>
    <source>
        <strain evidence="1 2">PAMC 27867</strain>
    </source>
</reference>
<dbReference type="EMBL" id="CP016282">
    <property type="protein sequence ID" value="ANP74538.1"/>
    <property type="molecule type" value="Genomic_DNA"/>
</dbReference>
<organism evidence="1 2">
    <name type="scientific">Cryobacterium arcticum</name>
    <dbReference type="NCBI Taxonomy" id="670052"/>
    <lineage>
        <taxon>Bacteria</taxon>
        <taxon>Bacillati</taxon>
        <taxon>Actinomycetota</taxon>
        <taxon>Actinomycetes</taxon>
        <taxon>Micrococcales</taxon>
        <taxon>Microbacteriaceae</taxon>
        <taxon>Cryobacterium</taxon>
    </lineage>
</organism>
<evidence type="ECO:0000313" key="2">
    <source>
        <dbReference type="Proteomes" id="UP000092582"/>
    </source>
</evidence>
<accession>A0A1B1BPS4</accession>
<dbReference type="OrthoDB" id="5114168at2"/>
<gene>
    <name evidence="1" type="ORF">PA27867_3620</name>
</gene>
<name>A0A1B1BPS4_9MICO</name>
<dbReference type="RefSeq" id="WP_066598461.1">
    <property type="nucleotide sequence ID" value="NZ_CP016282.1"/>
</dbReference>
<evidence type="ECO:0000313" key="1">
    <source>
        <dbReference type="EMBL" id="ANP74538.1"/>
    </source>
</evidence>
<proteinExistence type="predicted"/>
<dbReference type="KEGG" id="cart:PA27867_3620"/>
<protein>
    <submittedName>
        <fullName evidence="1">Uncharacterized protein</fullName>
    </submittedName>
</protein>
<dbReference type="AlphaFoldDB" id="A0A1B1BPS4"/>
<keyword evidence="2" id="KW-1185">Reference proteome</keyword>